<accession>A0A7X5QTI2</accession>
<dbReference type="Proteomes" id="UP000518878">
    <property type="component" value="Unassembled WGS sequence"/>
</dbReference>
<organism evidence="1 2">
    <name type="scientific">Luteibacter yeojuensis</name>
    <dbReference type="NCBI Taxonomy" id="345309"/>
    <lineage>
        <taxon>Bacteria</taxon>
        <taxon>Pseudomonadati</taxon>
        <taxon>Pseudomonadota</taxon>
        <taxon>Gammaproteobacteria</taxon>
        <taxon>Lysobacterales</taxon>
        <taxon>Rhodanobacteraceae</taxon>
        <taxon>Luteibacter</taxon>
    </lineage>
</organism>
<name>A0A7X5QTI2_9GAMM</name>
<reference evidence="1 2" key="1">
    <citation type="journal article" date="2006" name="Int. J. Syst. Evol. Microbiol.">
        <title>Dyella yeojuensis sp. nov., isolated from greenhouse soil in Korea.</title>
        <authorList>
            <person name="Kim B.Y."/>
            <person name="Weon H.Y."/>
            <person name="Lee K.H."/>
            <person name="Seok S.J."/>
            <person name="Kwon S.W."/>
            <person name="Go S.J."/>
            <person name="Stackebrandt E."/>
        </authorList>
    </citation>
    <scope>NUCLEOTIDE SEQUENCE [LARGE SCALE GENOMIC DNA]</scope>
    <source>
        <strain evidence="1 2">DSM 17673</strain>
    </source>
</reference>
<dbReference type="AlphaFoldDB" id="A0A7X5QTI2"/>
<proteinExistence type="predicted"/>
<protein>
    <submittedName>
        <fullName evidence="1">Uncharacterized protein</fullName>
    </submittedName>
</protein>
<gene>
    <name evidence="1" type="ORF">HBF32_06620</name>
</gene>
<comment type="caution">
    <text evidence="1">The sequence shown here is derived from an EMBL/GenBank/DDBJ whole genome shotgun (WGS) entry which is preliminary data.</text>
</comment>
<evidence type="ECO:0000313" key="1">
    <source>
        <dbReference type="EMBL" id="NID15141.1"/>
    </source>
</evidence>
<sequence>MPIQTARHINLRSVLRQLEREGIVGYEEQAQHLGNVTMQRLAAMDHGAPIDVLFAEHVEWALHRRRGWMDELHDHDPLDA</sequence>
<dbReference type="RefSeq" id="WP_166698911.1">
    <property type="nucleotide sequence ID" value="NZ_JAAQTL010000001.1"/>
</dbReference>
<evidence type="ECO:0000313" key="2">
    <source>
        <dbReference type="Proteomes" id="UP000518878"/>
    </source>
</evidence>
<dbReference type="EMBL" id="JAAQTL010000001">
    <property type="protein sequence ID" value="NID15141.1"/>
    <property type="molecule type" value="Genomic_DNA"/>
</dbReference>
<keyword evidence="2" id="KW-1185">Reference proteome</keyword>